<reference evidence="1 2" key="1">
    <citation type="submission" date="2019-11" db="EMBL/GenBank/DDBJ databases">
        <title>Identification of a novel strain.</title>
        <authorList>
            <person name="Xu Q."/>
            <person name="Wang G."/>
        </authorList>
    </citation>
    <scope>NUCLEOTIDE SEQUENCE [LARGE SCALE GENOMIC DNA]</scope>
    <source>
        <strain evidence="2">xq</strain>
    </source>
</reference>
<dbReference type="EMBL" id="WMBQ01000001">
    <property type="protein sequence ID" value="MTD92853.1"/>
    <property type="molecule type" value="Genomic_DNA"/>
</dbReference>
<protein>
    <submittedName>
        <fullName evidence="1">Uncharacterized protein</fullName>
    </submittedName>
</protein>
<evidence type="ECO:0000313" key="2">
    <source>
        <dbReference type="Proteomes" id="UP000440694"/>
    </source>
</evidence>
<dbReference type="RefSeq" id="WP_154737443.1">
    <property type="nucleotide sequence ID" value="NZ_WMBQ01000001.1"/>
</dbReference>
<keyword evidence="2" id="KW-1185">Reference proteome</keyword>
<gene>
    <name evidence="1" type="ORF">GIW81_00735</name>
</gene>
<comment type="caution">
    <text evidence="1">The sequence shown here is derived from an EMBL/GenBank/DDBJ whole genome shotgun (WGS) entry which is preliminary data.</text>
</comment>
<dbReference type="Proteomes" id="UP000440694">
    <property type="component" value="Unassembled WGS sequence"/>
</dbReference>
<sequence length="87" mass="9302">MSSTAAVAKVCAAISTLQDVLKSAGLNHAILEIRLATGADGRKFSELLADSAMVRMHPKPVRDMIARAPIIYGIRVTWPETVEAVQA</sequence>
<name>A0A6I3KET7_9HYPH</name>
<accession>A0A6I3KET7</accession>
<proteinExistence type="predicted"/>
<dbReference type="AlphaFoldDB" id="A0A6I3KET7"/>
<evidence type="ECO:0000313" key="1">
    <source>
        <dbReference type="EMBL" id="MTD92853.1"/>
    </source>
</evidence>
<organism evidence="1 2">
    <name type="scientific">Hyphomicrobium album</name>
    <dbReference type="NCBI Taxonomy" id="2665159"/>
    <lineage>
        <taxon>Bacteria</taxon>
        <taxon>Pseudomonadati</taxon>
        <taxon>Pseudomonadota</taxon>
        <taxon>Alphaproteobacteria</taxon>
        <taxon>Hyphomicrobiales</taxon>
        <taxon>Hyphomicrobiaceae</taxon>
        <taxon>Hyphomicrobium</taxon>
    </lineage>
</organism>